<feature type="transmembrane region" description="Helical" evidence="7">
    <location>
        <begin position="165"/>
        <end position="191"/>
    </location>
</feature>
<dbReference type="Pfam" id="PF06808">
    <property type="entry name" value="DctM"/>
    <property type="match status" value="1"/>
</dbReference>
<dbReference type="InterPro" id="IPR010656">
    <property type="entry name" value="DctM"/>
</dbReference>
<keyword evidence="2" id="KW-1003">Cell membrane</keyword>
<accession>A0A645AU02</accession>
<feature type="transmembrane region" description="Helical" evidence="7">
    <location>
        <begin position="121"/>
        <end position="144"/>
    </location>
</feature>
<evidence type="ECO:0000256" key="7">
    <source>
        <dbReference type="SAM" id="Phobius"/>
    </source>
</evidence>
<sequence length="381" mass="39781">MYAACNSTSLMAIPLFILAGELMGVGGVTERLCDMARSFIGHVRGGMAYVTVIVGALLGALLGSANASAALLGRVMKPELDKDNYDPVFSTSLCAATSILGPIIPPSAVFIVYGVQASCSVGSLFFAGVIPGITLALAFMGIIFASSRKEGEKWTVRAKCSLREIGISCLRALPALIVPVIILGGILAGAFTPTESAAIASLVALLLGMFVFKKLKLKDVPEILENTAIISGAIMIIVAMANILGYTMSLAQLPQAIANALLSITSSKILLLLLINVFLLVVGCVMETFAALIILVPVFLPVALSLGLTPIHFGMIMCINLIVGLITPPVGVALFTTSLATNVPLNKLIGPIWKWVGVSVVVLMLVTFIPAMSNWLPSLLG</sequence>
<feature type="transmembrane region" description="Helical" evidence="7">
    <location>
        <begin position="260"/>
        <end position="282"/>
    </location>
</feature>
<evidence type="ECO:0000259" key="8">
    <source>
        <dbReference type="Pfam" id="PF06808"/>
    </source>
</evidence>
<keyword evidence="4 7" id="KW-0812">Transmembrane</keyword>
<dbReference type="InterPro" id="IPR004681">
    <property type="entry name" value="TRAP_DctM"/>
</dbReference>
<dbReference type="GO" id="GO:0022857">
    <property type="term" value="F:transmembrane transporter activity"/>
    <property type="evidence" value="ECO:0007669"/>
    <property type="project" value="TreeGrafter"/>
</dbReference>
<organism evidence="9">
    <name type="scientific">bioreactor metagenome</name>
    <dbReference type="NCBI Taxonomy" id="1076179"/>
    <lineage>
        <taxon>unclassified sequences</taxon>
        <taxon>metagenomes</taxon>
        <taxon>ecological metagenomes</taxon>
    </lineage>
</organism>
<comment type="subcellular location">
    <subcellularLocation>
        <location evidence="1">Cell inner membrane</location>
        <topology evidence="1">Multi-pass membrane protein</topology>
    </subcellularLocation>
</comment>
<comment type="caution">
    <text evidence="9">The sequence shown here is derived from an EMBL/GenBank/DDBJ whole genome shotgun (WGS) entry which is preliminary data.</text>
</comment>
<evidence type="ECO:0000256" key="2">
    <source>
        <dbReference type="ARBA" id="ARBA00022475"/>
    </source>
</evidence>
<feature type="transmembrane region" description="Helical" evidence="7">
    <location>
        <begin position="289"/>
        <end position="308"/>
    </location>
</feature>
<name>A0A645AU02_9ZZZZ</name>
<reference evidence="9" key="1">
    <citation type="submission" date="2019-08" db="EMBL/GenBank/DDBJ databases">
        <authorList>
            <person name="Kucharzyk K."/>
            <person name="Murdoch R.W."/>
            <person name="Higgins S."/>
            <person name="Loffler F."/>
        </authorList>
    </citation>
    <scope>NUCLEOTIDE SEQUENCE</scope>
</reference>
<evidence type="ECO:0000313" key="9">
    <source>
        <dbReference type="EMBL" id="MPM55771.1"/>
    </source>
</evidence>
<dbReference type="AlphaFoldDB" id="A0A645AU02"/>
<dbReference type="EMBL" id="VSSQ01015427">
    <property type="protein sequence ID" value="MPM55771.1"/>
    <property type="molecule type" value="Genomic_DNA"/>
</dbReference>
<dbReference type="PIRSF" id="PIRSF006066">
    <property type="entry name" value="HI0050"/>
    <property type="match status" value="1"/>
</dbReference>
<dbReference type="PANTHER" id="PTHR33362">
    <property type="entry name" value="SIALIC ACID TRAP TRANSPORTER PERMEASE PROTEIN SIAT-RELATED"/>
    <property type="match status" value="1"/>
</dbReference>
<feature type="domain" description="TRAP C4-dicarboxylate transport system permease DctM subunit" evidence="8">
    <location>
        <begin position="1"/>
        <end position="372"/>
    </location>
</feature>
<feature type="transmembrane region" description="Helical" evidence="7">
    <location>
        <begin position="93"/>
        <end position="115"/>
    </location>
</feature>
<feature type="transmembrane region" description="Helical" evidence="7">
    <location>
        <begin position="314"/>
        <end position="340"/>
    </location>
</feature>
<keyword evidence="3" id="KW-0997">Cell inner membrane</keyword>
<keyword evidence="5 7" id="KW-1133">Transmembrane helix</keyword>
<dbReference type="GO" id="GO:0005886">
    <property type="term" value="C:plasma membrane"/>
    <property type="evidence" value="ECO:0007669"/>
    <property type="project" value="UniProtKB-SubCell"/>
</dbReference>
<feature type="transmembrane region" description="Helical" evidence="7">
    <location>
        <begin position="48"/>
        <end position="72"/>
    </location>
</feature>
<keyword evidence="6 7" id="KW-0472">Membrane</keyword>
<protein>
    <submittedName>
        <fullName evidence="9">C4-dicarboxylate TRAP transporter large permease protein DctM</fullName>
    </submittedName>
</protein>
<dbReference type="PANTHER" id="PTHR33362:SF2">
    <property type="entry name" value="TRAP TRANSPORTER LARGE PERMEASE PROTEIN"/>
    <property type="match status" value="1"/>
</dbReference>
<evidence type="ECO:0000256" key="3">
    <source>
        <dbReference type="ARBA" id="ARBA00022519"/>
    </source>
</evidence>
<feature type="transmembrane region" description="Helical" evidence="7">
    <location>
        <begin position="197"/>
        <end position="215"/>
    </location>
</feature>
<feature type="transmembrane region" description="Helical" evidence="7">
    <location>
        <begin position="352"/>
        <end position="372"/>
    </location>
</feature>
<proteinExistence type="predicted"/>
<dbReference type="NCBIfam" id="TIGR00786">
    <property type="entry name" value="dctM"/>
    <property type="match status" value="1"/>
</dbReference>
<feature type="transmembrane region" description="Helical" evidence="7">
    <location>
        <begin position="227"/>
        <end position="248"/>
    </location>
</feature>
<evidence type="ECO:0000256" key="4">
    <source>
        <dbReference type="ARBA" id="ARBA00022692"/>
    </source>
</evidence>
<evidence type="ECO:0000256" key="1">
    <source>
        <dbReference type="ARBA" id="ARBA00004429"/>
    </source>
</evidence>
<evidence type="ECO:0000256" key="5">
    <source>
        <dbReference type="ARBA" id="ARBA00022989"/>
    </source>
</evidence>
<gene>
    <name evidence="9" type="primary">dctM_58</name>
    <name evidence="9" type="ORF">SDC9_102568</name>
</gene>
<evidence type="ECO:0000256" key="6">
    <source>
        <dbReference type="ARBA" id="ARBA00023136"/>
    </source>
</evidence>